<dbReference type="Proteomes" id="UP001321520">
    <property type="component" value="Chromosome"/>
</dbReference>
<dbReference type="Pfam" id="PF20598">
    <property type="entry name" value="DUF6795"/>
    <property type="match status" value="1"/>
</dbReference>
<evidence type="ECO:0000313" key="3">
    <source>
        <dbReference type="EMBL" id="WKD49541.1"/>
    </source>
</evidence>
<proteinExistence type="predicted"/>
<organism evidence="3 4">
    <name type="scientific">Microbulbifer spongiae</name>
    <dbReference type="NCBI Taxonomy" id="2944933"/>
    <lineage>
        <taxon>Bacteria</taxon>
        <taxon>Pseudomonadati</taxon>
        <taxon>Pseudomonadota</taxon>
        <taxon>Gammaproteobacteria</taxon>
        <taxon>Cellvibrionales</taxon>
        <taxon>Microbulbiferaceae</taxon>
        <taxon>Microbulbifer</taxon>
    </lineage>
</organism>
<dbReference type="EMBL" id="CP098023">
    <property type="protein sequence ID" value="WKD49541.1"/>
    <property type="molecule type" value="Genomic_DNA"/>
</dbReference>
<reference evidence="3 4" key="1">
    <citation type="submission" date="2022-05" db="EMBL/GenBank/DDBJ databases">
        <title>Microbulbifer sp. nov., isolated from sponge.</title>
        <authorList>
            <person name="Gao L."/>
        </authorList>
    </citation>
    <scope>NUCLEOTIDE SEQUENCE [LARGE SCALE GENOMIC DNA]</scope>
    <source>
        <strain evidence="3 4">MI-G</strain>
    </source>
</reference>
<gene>
    <name evidence="3" type="ORF">M8T91_16850</name>
</gene>
<feature type="domain" description="DUF6795" evidence="2">
    <location>
        <begin position="43"/>
        <end position="140"/>
    </location>
</feature>
<name>A0ABY9EB00_9GAMM</name>
<sequence length="160" mass="18204">MSKKRCTVIFLSLIWLSFSFSEASYAMTFSNPLKACTFSEMNLRITLNGQPAAGAKVIRLVDWKKESIDTFMVDDSGKVHLPAKFESSITQALPVEFVSSQVINVQYMDQVYKIWVYAKRNPKENSELEGEPLNLSCELLDDPKTERVFNSLLKTSCKFI</sequence>
<keyword evidence="4" id="KW-1185">Reference proteome</keyword>
<evidence type="ECO:0000256" key="1">
    <source>
        <dbReference type="SAM" id="SignalP"/>
    </source>
</evidence>
<keyword evidence="1" id="KW-0732">Signal</keyword>
<dbReference type="InterPro" id="IPR046474">
    <property type="entry name" value="DUF6795"/>
</dbReference>
<feature type="signal peptide" evidence="1">
    <location>
        <begin position="1"/>
        <end position="26"/>
    </location>
</feature>
<evidence type="ECO:0000313" key="4">
    <source>
        <dbReference type="Proteomes" id="UP001321520"/>
    </source>
</evidence>
<accession>A0ABY9EB00</accession>
<dbReference type="RefSeq" id="WP_301415393.1">
    <property type="nucleotide sequence ID" value="NZ_CP098023.1"/>
</dbReference>
<evidence type="ECO:0000259" key="2">
    <source>
        <dbReference type="Pfam" id="PF20598"/>
    </source>
</evidence>
<protein>
    <recommendedName>
        <fullName evidence="2">DUF6795 domain-containing protein</fullName>
    </recommendedName>
</protein>
<feature type="chain" id="PRO_5046998959" description="DUF6795 domain-containing protein" evidence="1">
    <location>
        <begin position="27"/>
        <end position="160"/>
    </location>
</feature>